<organism evidence="5 6">
    <name type="scientific">Digitaria exilis</name>
    <dbReference type="NCBI Taxonomy" id="1010633"/>
    <lineage>
        <taxon>Eukaryota</taxon>
        <taxon>Viridiplantae</taxon>
        <taxon>Streptophyta</taxon>
        <taxon>Embryophyta</taxon>
        <taxon>Tracheophyta</taxon>
        <taxon>Spermatophyta</taxon>
        <taxon>Magnoliopsida</taxon>
        <taxon>Liliopsida</taxon>
        <taxon>Poales</taxon>
        <taxon>Poaceae</taxon>
        <taxon>PACMAD clade</taxon>
        <taxon>Panicoideae</taxon>
        <taxon>Panicodae</taxon>
        <taxon>Paniceae</taxon>
        <taxon>Anthephorinae</taxon>
        <taxon>Digitaria</taxon>
    </lineage>
</organism>
<accession>A0A835AGT7</accession>
<evidence type="ECO:0000256" key="2">
    <source>
        <dbReference type="ARBA" id="ARBA00011738"/>
    </source>
</evidence>
<dbReference type="InterPro" id="IPR004265">
    <property type="entry name" value="Dirigent"/>
</dbReference>
<comment type="subcellular location">
    <subcellularLocation>
        <location evidence="4">Secreted</location>
        <location evidence="4">Extracellular space</location>
        <location evidence="4">Apoplast</location>
    </subcellularLocation>
</comment>
<dbReference type="OrthoDB" id="1883251at2759"/>
<comment type="subunit">
    <text evidence="2 4">Homodimer.</text>
</comment>
<comment type="function">
    <text evidence="4">Dirigent proteins impart stereoselectivity on the phenoxy radical-coupling reaction, yielding optically active lignans from two molecules of coniferyl alcohol in the biosynthesis of lignans, flavonolignans, and alkaloids and thus plays a central role in plant secondary metabolism.</text>
</comment>
<evidence type="ECO:0000313" key="5">
    <source>
        <dbReference type="EMBL" id="KAF8660345.1"/>
    </source>
</evidence>
<dbReference type="InterPro" id="IPR044859">
    <property type="entry name" value="Allene_oxi_cyc_Dirigent"/>
</dbReference>
<keyword evidence="4" id="KW-0052">Apoplast</keyword>
<evidence type="ECO:0000256" key="3">
    <source>
        <dbReference type="ARBA" id="ARBA00022525"/>
    </source>
</evidence>
<comment type="caution">
    <text evidence="5">The sequence shown here is derived from an EMBL/GenBank/DDBJ whole genome shotgun (WGS) entry which is preliminary data.</text>
</comment>
<keyword evidence="3 4" id="KW-0964">Secreted</keyword>
<dbReference type="PANTHER" id="PTHR21495">
    <property type="entry name" value="NUCLEOPORIN-RELATED"/>
    <property type="match status" value="1"/>
</dbReference>
<comment type="similarity">
    <text evidence="1 4">Belongs to the plant dirigent protein family.</text>
</comment>
<dbReference type="GO" id="GO:0009699">
    <property type="term" value="P:phenylpropanoid biosynthetic process"/>
    <property type="evidence" value="ECO:0007669"/>
    <property type="project" value="UniProtKB-ARBA"/>
</dbReference>
<feature type="chain" id="PRO_5033099070" description="Dirigent protein" evidence="4">
    <location>
        <begin position="29"/>
        <end position="177"/>
    </location>
</feature>
<reference evidence="5" key="1">
    <citation type="submission" date="2020-07" db="EMBL/GenBank/DDBJ databases">
        <title>Genome sequence and genetic diversity analysis of an under-domesticated orphan crop, white fonio (Digitaria exilis).</title>
        <authorList>
            <person name="Bennetzen J.L."/>
            <person name="Chen S."/>
            <person name="Ma X."/>
            <person name="Wang X."/>
            <person name="Yssel A.E.J."/>
            <person name="Chaluvadi S.R."/>
            <person name="Johnson M."/>
            <person name="Gangashetty P."/>
            <person name="Hamidou F."/>
            <person name="Sanogo M.D."/>
            <person name="Zwaenepoel A."/>
            <person name="Wallace J."/>
            <person name="Van De Peer Y."/>
            <person name="Van Deynze A."/>
        </authorList>
    </citation>
    <scope>NUCLEOTIDE SEQUENCE</scope>
    <source>
        <tissue evidence="5">Leaves</tissue>
    </source>
</reference>
<feature type="signal peptide" evidence="4">
    <location>
        <begin position="1"/>
        <end position="28"/>
    </location>
</feature>
<dbReference type="GO" id="GO:0048046">
    <property type="term" value="C:apoplast"/>
    <property type="evidence" value="ECO:0007669"/>
    <property type="project" value="UniProtKB-SubCell"/>
</dbReference>
<name>A0A835AGT7_9POAL</name>
<keyword evidence="4" id="KW-0732">Signal</keyword>
<evidence type="ECO:0000313" key="6">
    <source>
        <dbReference type="Proteomes" id="UP000636709"/>
    </source>
</evidence>
<evidence type="ECO:0000256" key="4">
    <source>
        <dbReference type="RuleBase" id="RU363099"/>
    </source>
</evidence>
<evidence type="ECO:0000256" key="1">
    <source>
        <dbReference type="ARBA" id="ARBA00010746"/>
    </source>
</evidence>
<dbReference type="Proteomes" id="UP000636709">
    <property type="component" value="Unassembled WGS sequence"/>
</dbReference>
<dbReference type="EMBL" id="JACEFO010002444">
    <property type="protein sequence ID" value="KAF8660345.1"/>
    <property type="molecule type" value="Genomic_DNA"/>
</dbReference>
<keyword evidence="6" id="KW-1185">Reference proteome</keyword>
<sequence>MSHHTPRSSSTALMALLITCCAAAAAAGDDHELTHLHFYFHGINAGQPNASVVNVASLHKNGSTFGDVNVFDCTLREGPSPASRLIGRAQGFVVHAALDESGGFTAVDLVFSDYGEYSGSTLATMGRFNVMAGPSERSIVGGTGKLRFARGYLIVELVNATDTSIVVVFDLYFTLAH</sequence>
<dbReference type="AlphaFoldDB" id="A0A835AGT7"/>
<gene>
    <name evidence="5" type="ORF">HU200_057925</name>
</gene>
<dbReference type="Pfam" id="PF03018">
    <property type="entry name" value="Dirigent"/>
    <property type="match status" value="1"/>
</dbReference>
<dbReference type="Gene3D" id="2.40.480.10">
    <property type="entry name" value="Allene oxide cyclase-like"/>
    <property type="match status" value="1"/>
</dbReference>
<proteinExistence type="inferred from homology"/>
<protein>
    <recommendedName>
        <fullName evidence="4">Dirigent protein</fullName>
    </recommendedName>
</protein>